<dbReference type="Proteomes" id="UP000053263">
    <property type="component" value="Unassembled WGS sequence"/>
</dbReference>
<proteinExistence type="predicted"/>
<protein>
    <submittedName>
        <fullName evidence="2">Uncharacterized protein</fullName>
    </submittedName>
</protein>
<feature type="compositionally biased region" description="Low complexity" evidence="1">
    <location>
        <begin position="137"/>
        <end position="157"/>
    </location>
</feature>
<reference evidence="2 3" key="1">
    <citation type="submission" date="2014-06" db="EMBL/GenBank/DDBJ databases">
        <title>Evolutionary Origins and Diversification of the Mycorrhizal Mutualists.</title>
        <authorList>
            <consortium name="DOE Joint Genome Institute"/>
            <consortium name="Mycorrhizal Genomics Consortium"/>
            <person name="Kohler A."/>
            <person name="Kuo A."/>
            <person name="Nagy L.G."/>
            <person name="Floudas D."/>
            <person name="Copeland A."/>
            <person name="Barry K.W."/>
            <person name="Cichocki N."/>
            <person name="Veneault-Fourrey C."/>
            <person name="LaButti K."/>
            <person name="Lindquist E.A."/>
            <person name="Lipzen A."/>
            <person name="Lundell T."/>
            <person name="Morin E."/>
            <person name="Murat C."/>
            <person name="Riley R."/>
            <person name="Ohm R."/>
            <person name="Sun H."/>
            <person name="Tunlid A."/>
            <person name="Henrissat B."/>
            <person name="Grigoriev I.V."/>
            <person name="Hibbett D.S."/>
            <person name="Martin F."/>
        </authorList>
    </citation>
    <scope>NUCLEOTIDE SEQUENCE [LARGE SCALE GENOMIC DNA]</scope>
    <source>
        <strain evidence="2 3">FD-325 SS-3</strain>
    </source>
</reference>
<keyword evidence="3" id="KW-1185">Reference proteome</keyword>
<feature type="region of interest" description="Disordered" evidence="1">
    <location>
        <begin position="1173"/>
        <end position="1376"/>
    </location>
</feature>
<feature type="compositionally biased region" description="Low complexity" evidence="1">
    <location>
        <begin position="227"/>
        <end position="236"/>
    </location>
</feature>
<feature type="compositionally biased region" description="Acidic residues" evidence="1">
    <location>
        <begin position="415"/>
        <end position="450"/>
    </location>
</feature>
<accession>A0A0C9T5T5</accession>
<feature type="compositionally biased region" description="Low complexity" evidence="1">
    <location>
        <begin position="1231"/>
        <end position="1247"/>
    </location>
</feature>
<feature type="compositionally biased region" description="Basic and acidic residues" evidence="1">
    <location>
        <begin position="639"/>
        <end position="651"/>
    </location>
</feature>
<dbReference type="OrthoDB" id="3258279at2759"/>
<feature type="compositionally biased region" description="Basic and acidic residues" evidence="1">
    <location>
        <begin position="500"/>
        <end position="533"/>
    </location>
</feature>
<feature type="region of interest" description="Disordered" evidence="1">
    <location>
        <begin position="1"/>
        <end position="869"/>
    </location>
</feature>
<feature type="compositionally biased region" description="Basic residues" evidence="1">
    <location>
        <begin position="275"/>
        <end position="285"/>
    </location>
</feature>
<feature type="region of interest" description="Disordered" evidence="1">
    <location>
        <begin position="1119"/>
        <end position="1148"/>
    </location>
</feature>
<feature type="compositionally biased region" description="Basic and acidic residues" evidence="1">
    <location>
        <begin position="552"/>
        <end position="564"/>
    </location>
</feature>
<feature type="compositionally biased region" description="Acidic residues" evidence="1">
    <location>
        <begin position="585"/>
        <end position="597"/>
    </location>
</feature>
<gene>
    <name evidence="2" type="ORF">PLICRDRAFT_179487</name>
</gene>
<evidence type="ECO:0000256" key="1">
    <source>
        <dbReference type="SAM" id="MobiDB-lite"/>
    </source>
</evidence>
<feature type="region of interest" description="Disordered" evidence="1">
    <location>
        <begin position="901"/>
        <end position="933"/>
    </location>
</feature>
<feature type="compositionally biased region" description="Low complexity" evidence="1">
    <location>
        <begin position="82"/>
        <end position="96"/>
    </location>
</feature>
<dbReference type="HOGENOM" id="CLU_004932_0_0_1"/>
<sequence length="1376" mass="152254">MSSTRKKSRKGKGNSGALTAINGARQDFDAGLFTPPSSQQDIDATRMLISPPPEETLRVGSRSSSHSRLPFTPSLLLDGESSHASASHRAGSSSGSVAKRKRSTVPTVTFQPPPVDTEATPNPKPRKQSRHHDALESPTRTRFSTTSTTTTTPTRSRASLLLQSPHAANPDADFLPPIPASLSTSRRARKSVTPVPPYEPPSEHFTPPREVLITPRATKSTRRRSGGARPSSGGSAKKVLRVSVKREPPHIDLSRPMPPPSPTDDPLLLSGPPAKPRRFHAKARSAHVEHASPPALNFSVAPSTDDFSMADATGDDILPLFDLSGAVPHSRGGWSSSEHSHSDDSAEEGTGEYTGRFRMMQVPTKVDPPTSGTRGRMDAWGRPVSPFPAVVRGKKGMGMGKKGEGRGKKGLEVREEMDEMDEEGEGEEDGDEAPQDIVDEEERDDDDEVIERETGRAGAAADLNRDVRDGLHDDDLPQDDAEGHDLQDDSLDDNLQEDNLQERDPSEDDLQHDLPTHNLPDEYHSDHIIHDEEPQPEEQSIEIEQPSEEFEVERAEPDIQHGFDDASNEDEEMEEEHPIPVPEEQSIEFEQPSEEFEVERREPDIQQGFDDAYSDEDEEMEENHPIPVPEEQFIEIEQPSEHFEVERREPDIQQEFDDAYGDEDEEMEESAELAADNDDDEDEGYEHDEFDDVGAHDLSISIKGDDDSGDEEAEEERAATPQENDEEEDADDLHPGAESRVQWPALSDDDDAHAPHANYARELSVEEEELIVDRELSRDLESDVEDDNTKRTRHRPRPSEEFWRPAVPTAPLSSSAGRASSSFLSTSAQLSTLQTPAPLPTANVSAAADDDGSSEDDSEDIDPDVIKITSSDPRAAARAAAILKMHDYDCLLRKQQRRRSRLSLDSLPRESRRKTLSGAGITKPLSAARQAKRRRTTLGAVYGDKVIIPGSPATTLPELLHQAEMGLEREETALHHSPIKSATPRAAFKTPRYSAAEEEEDESDRCSWTRGDWKLLDACFTDERLELGAQETDGTESLADADDVRLDNVVERFVELMGGLDAVERRGELWSRDNLLTRARALQKKQRAGHVAPPTPNLRNSVSSRARFVEEVPDFTPLPRRMRSFLQPGPKLPPPETSTPFGNLPRDKSTLHASLLAPRYSHLLEEANAIQNDASQAEPAQVQRPEPEPAAADRQPPPPLERDPPPAPAPSTMGKRVKGFFSSYLPILSSKPAPRATKTARPPRIGLPLPPPEVLEKPRGPVTTPARQPLPRPRHPKELVHLHHAPSPAPVSKIPRISKPPQRLVDLHPAPPPPPPETRPKDIHRPRRSSSVKDLVKTFEELEERQVGAKRTSDLGLKRVKSNGDFRKDARPTWKP</sequence>
<feature type="compositionally biased region" description="Basic and acidic residues" evidence="1">
    <location>
        <begin position="244"/>
        <end position="253"/>
    </location>
</feature>
<organism evidence="2 3">
    <name type="scientific">Plicaturopsis crispa FD-325 SS-3</name>
    <dbReference type="NCBI Taxonomy" id="944288"/>
    <lineage>
        <taxon>Eukaryota</taxon>
        <taxon>Fungi</taxon>
        <taxon>Dikarya</taxon>
        <taxon>Basidiomycota</taxon>
        <taxon>Agaricomycotina</taxon>
        <taxon>Agaricomycetes</taxon>
        <taxon>Agaricomycetidae</taxon>
        <taxon>Amylocorticiales</taxon>
        <taxon>Amylocorticiaceae</taxon>
        <taxon>Plicatura</taxon>
        <taxon>Plicaturopsis crispa</taxon>
    </lineage>
</organism>
<feature type="compositionally biased region" description="Acidic residues" evidence="1">
    <location>
        <begin position="534"/>
        <end position="551"/>
    </location>
</feature>
<feature type="compositionally biased region" description="Basic and acidic residues" evidence="1">
    <location>
        <begin position="401"/>
        <end position="414"/>
    </location>
</feature>
<evidence type="ECO:0000313" key="2">
    <source>
        <dbReference type="EMBL" id="KII84684.1"/>
    </source>
</evidence>
<feature type="compositionally biased region" description="Basic residues" evidence="1">
    <location>
        <begin position="1"/>
        <end position="12"/>
    </location>
</feature>
<feature type="compositionally biased region" description="Acidic residues" evidence="1">
    <location>
        <begin position="652"/>
        <end position="692"/>
    </location>
</feature>
<feature type="compositionally biased region" description="Basic and acidic residues" evidence="1">
    <location>
        <begin position="463"/>
        <end position="487"/>
    </location>
</feature>
<dbReference type="EMBL" id="KN832570">
    <property type="protein sequence ID" value="KII84684.1"/>
    <property type="molecule type" value="Genomic_DNA"/>
</dbReference>
<feature type="compositionally biased region" description="Acidic residues" evidence="1">
    <location>
        <begin position="566"/>
        <end position="575"/>
    </location>
</feature>
<name>A0A0C9T5T5_PLICR</name>
<feature type="compositionally biased region" description="Low complexity" evidence="1">
    <location>
        <begin position="810"/>
        <end position="833"/>
    </location>
</feature>
<evidence type="ECO:0000313" key="3">
    <source>
        <dbReference type="Proteomes" id="UP000053263"/>
    </source>
</evidence>
<feature type="compositionally biased region" description="Basic and acidic residues" evidence="1">
    <location>
        <begin position="1334"/>
        <end position="1376"/>
    </location>
</feature>
<feature type="compositionally biased region" description="Acidic residues" evidence="1">
    <location>
        <begin position="612"/>
        <end position="621"/>
    </location>
</feature>
<feature type="compositionally biased region" description="Basic and acidic residues" evidence="1">
    <location>
        <begin position="771"/>
        <end position="781"/>
    </location>
</feature>
<feature type="compositionally biased region" description="Pro residues" evidence="1">
    <location>
        <begin position="1195"/>
        <end position="1209"/>
    </location>
</feature>
<feature type="compositionally biased region" description="Acidic residues" evidence="1">
    <location>
        <begin position="848"/>
        <end position="863"/>
    </location>
</feature>